<keyword evidence="1" id="KW-0732">Signal</keyword>
<accession>A0AAU9EF52</accession>
<dbReference type="AlphaFoldDB" id="A0AAU9EF52"/>
<organism evidence="2 3">
    <name type="scientific">Desulfoferula mesophila</name>
    <dbReference type="NCBI Taxonomy" id="3058419"/>
    <lineage>
        <taxon>Bacteria</taxon>
        <taxon>Pseudomonadati</taxon>
        <taxon>Thermodesulfobacteriota</taxon>
        <taxon>Desulfarculia</taxon>
        <taxon>Desulfarculales</taxon>
        <taxon>Desulfarculaceae</taxon>
        <taxon>Desulfoferula</taxon>
    </lineage>
</organism>
<evidence type="ECO:0008006" key="4">
    <source>
        <dbReference type="Google" id="ProtNLM"/>
    </source>
</evidence>
<proteinExistence type="predicted"/>
<sequence>MEKVMTRLAKAWMAIMVAVMCTMMVGLYTPSGARADAQDAKKILKSMSDYLAAQKKISFAYDSILEVVTTDHQKIALAASGTVTLNRPDKIIATRIGGFGNIAMFFDGKVLTLLGKNLNAYAQIKAPGTIDHLITEMRDKYNRPLPAADLLTSNAYDYLMVDVTDIKDLGSGVIGGVESDHFAFRAKEVDWQIWIARGKSPYPTRFSITSKLIVGGPQYSIQIRDWKAGDAVKATDFSFKNSTNAKKVDLKDIGELSDLPSNFTKGGAK</sequence>
<dbReference type="RefSeq" id="WP_338599190.1">
    <property type="nucleotide sequence ID" value="NZ_AP028679.1"/>
</dbReference>
<evidence type="ECO:0000313" key="2">
    <source>
        <dbReference type="EMBL" id="BEQ15157.1"/>
    </source>
</evidence>
<evidence type="ECO:0000256" key="1">
    <source>
        <dbReference type="ARBA" id="ARBA00022729"/>
    </source>
</evidence>
<gene>
    <name evidence="2" type="ORF">FAK_22230</name>
</gene>
<dbReference type="EMBL" id="AP028679">
    <property type="protein sequence ID" value="BEQ15157.1"/>
    <property type="molecule type" value="Genomic_DNA"/>
</dbReference>
<dbReference type="Pfam" id="PF09865">
    <property type="entry name" value="DUF2092"/>
    <property type="match status" value="1"/>
</dbReference>
<keyword evidence="3" id="KW-1185">Reference proteome</keyword>
<dbReference type="Proteomes" id="UP001366166">
    <property type="component" value="Chromosome"/>
</dbReference>
<dbReference type="KEGG" id="dmp:FAK_22230"/>
<evidence type="ECO:0000313" key="3">
    <source>
        <dbReference type="Proteomes" id="UP001366166"/>
    </source>
</evidence>
<reference evidence="3" key="1">
    <citation type="journal article" date="2023" name="Arch. Microbiol.">
        <title>Desulfoferula mesophilus gen. nov. sp. nov., a mesophilic sulfate-reducing bacterium isolated from a brackish lake sediment.</title>
        <authorList>
            <person name="Watanabe T."/>
            <person name="Yabe T."/>
            <person name="Tsuji J.M."/>
            <person name="Fukui M."/>
        </authorList>
    </citation>
    <scope>NUCLEOTIDE SEQUENCE [LARGE SCALE GENOMIC DNA]</scope>
    <source>
        <strain evidence="3">12FAK</strain>
    </source>
</reference>
<dbReference type="InterPro" id="IPR029046">
    <property type="entry name" value="LolA/LolB/LppX"/>
</dbReference>
<dbReference type="SUPFAM" id="SSF89392">
    <property type="entry name" value="Prokaryotic lipoproteins and lipoprotein localization factors"/>
    <property type="match status" value="1"/>
</dbReference>
<dbReference type="PIRSF" id="PIRSF012443">
    <property type="entry name" value="UCP012443"/>
    <property type="match status" value="1"/>
</dbReference>
<name>A0AAU9EF52_9BACT</name>
<dbReference type="InterPro" id="IPR019207">
    <property type="entry name" value="DUF2092"/>
</dbReference>
<protein>
    <recommendedName>
        <fullName evidence="4">DUF2092 domain-containing protein</fullName>
    </recommendedName>
</protein>